<evidence type="ECO:0000313" key="9">
    <source>
        <dbReference type="EMBL" id="OCT76081.1"/>
    </source>
</evidence>
<dbReference type="InterPro" id="IPR036179">
    <property type="entry name" value="Ig-like_dom_sf"/>
</dbReference>
<evidence type="ECO:0000259" key="8">
    <source>
        <dbReference type="PROSITE" id="PS50835"/>
    </source>
</evidence>
<dbReference type="GO" id="GO:0016020">
    <property type="term" value="C:membrane"/>
    <property type="evidence" value="ECO:0007669"/>
    <property type="project" value="UniProtKB-SubCell"/>
</dbReference>
<evidence type="ECO:0000256" key="5">
    <source>
        <dbReference type="ARBA" id="ARBA00023170"/>
    </source>
</evidence>
<evidence type="ECO:0000256" key="3">
    <source>
        <dbReference type="ARBA" id="ARBA00022989"/>
    </source>
</evidence>
<gene>
    <name evidence="9" type="ORF">XELAEV_18031269mg</name>
</gene>
<accession>A0A974HFW3</accession>
<dbReference type="SUPFAM" id="SSF48726">
    <property type="entry name" value="Immunoglobulin"/>
    <property type="match status" value="1"/>
</dbReference>
<evidence type="ECO:0000256" key="2">
    <source>
        <dbReference type="ARBA" id="ARBA00022692"/>
    </source>
</evidence>
<dbReference type="PROSITE" id="PS50835">
    <property type="entry name" value="IG_LIKE"/>
    <property type="match status" value="1"/>
</dbReference>
<dbReference type="Pfam" id="PF07654">
    <property type="entry name" value="C1-set"/>
    <property type="match status" value="1"/>
</dbReference>
<evidence type="ECO:0000256" key="7">
    <source>
        <dbReference type="SAM" id="Phobius"/>
    </source>
</evidence>
<comment type="subcellular location">
    <subcellularLocation>
        <location evidence="1">Membrane</location>
    </subcellularLocation>
</comment>
<dbReference type="SMART" id="SM00407">
    <property type="entry name" value="IGc1"/>
    <property type="match status" value="1"/>
</dbReference>
<feature type="transmembrane region" description="Helical" evidence="7">
    <location>
        <begin position="190"/>
        <end position="212"/>
    </location>
</feature>
<dbReference type="PANTHER" id="PTHR19256">
    <property type="entry name" value="T-CELL RECEPTOR GAMMA CHAIN"/>
    <property type="match status" value="1"/>
</dbReference>
<keyword evidence="4 7" id="KW-0472">Membrane</keyword>
<evidence type="ECO:0000256" key="6">
    <source>
        <dbReference type="ARBA" id="ARBA00023319"/>
    </source>
</evidence>
<dbReference type="InterPro" id="IPR007110">
    <property type="entry name" value="Ig-like_dom"/>
</dbReference>
<reference evidence="10" key="1">
    <citation type="journal article" date="2016" name="Nature">
        <title>Genome evolution in the allotetraploid frog Xenopus laevis.</title>
        <authorList>
            <person name="Session A.M."/>
            <person name="Uno Y."/>
            <person name="Kwon T."/>
            <person name="Chapman J.A."/>
            <person name="Toyoda A."/>
            <person name="Takahashi S."/>
            <person name="Fukui A."/>
            <person name="Hikosaka A."/>
            <person name="Suzuki A."/>
            <person name="Kondo M."/>
            <person name="van Heeringen S.J."/>
            <person name="Quigley I."/>
            <person name="Heinz S."/>
            <person name="Ogino H."/>
            <person name="Ochi H."/>
            <person name="Hellsten U."/>
            <person name="Lyons J.B."/>
            <person name="Simakov O."/>
            <person name="Putnam N."/>
            <person name="Stites J."/>
            <person name="Kuroki Y."/>
            <person name="Tanaka T."/>
            <person name="Michiue T."/>
            <person name="Watanabe M."/>
            <person name="Bogdanovic O."/>
            <person name="Lister R."/>
            <person name="Georgiou G."/>
            <person name="Paranjpe S.S."/>
            <person name="van Kruijsbergen I."/>
            <person name="Shu S."/>
            <person name="Carlson J."/>
            <person name="Kinoshita T."/>
            <person name="Ohta Y."/>
            <person name="Mawaribuchi S."/>
            <person name="Jenkins J."/>
            <person name="Grimwood J."/>
            <person name="Schmutz J."/>
            <person name="Mitros T."/>
            <person name="Mozaffari S.V."/>
            <person name="Suzuki Y."/>
            <person name="Haramoto Y."/>
            <person name="Yamamoto T.S."/>
            <person name="Takagi C."/>
            <person name="Heald R."/>
            <person name="Miller K."/>
            <person name="Haudenschild C."/>
            <person name="Kitzman J."/>
            <person name="Nakayama T."/>
            <person name="Izutsu Y."/>
            <person name="Robert J."/>
            <person name="Fortriede J."/>
            <person name="Burns K."/>
            <person name="Lotay V."/>
            <person name="Karimi K."/>
            <person name="Yasuoka Y."/>
            <person name="Dichmann D.S."/>
            <person name="Flajnik M.F."/>
            <person name="Houston D.W."/>
            <person name="Shendure J."/>
            <person name="DuPasquier L."/>
            <person name="Vize P.D."/>
            <person name="Zorn A.M."/>
            <person name="Ito M."/>
            <person name="Marcotte E.M."/>
            <person name="Wallingford J.B."/>
            <person name="Ito Y."/>
            <person name="Asashima M."/>
            <person name="Ueno N."/>
            <person name="Matsuda Y."/>
            <person name="Veenstra G.J."/>
            <person name="Fujiyama A."/>
            <person name="Harland R.M."/>
            <person name="Taira M."/>
            <person name="Rokhsar D.S."/>
        </authorList>
    </citation>
    <scope>NUCLEOTIDE SEQUENCE [LARGE SCALE GENOMIC DNA]</scope>
    <source>
        <strain evidence="10">J</strain>
    </source>
</reference>
<name>A0A974HFW3_XENLA</name>
<keyword evidence="3 7" id="KW-1133">Transmembrane helix</keyword>
<keyword evidence="2 7" id="KW-0812">Transmembrane</keyword>
<keyword evidence="6" id="KW-0393">Immunoglobulin domain</keyword>
<dbReference type="AlphaFoldDB" id="A0A974HFW3"/>
<evidence type="ECO:0000313" key="10">
    <source>
        <dbReference type="Proteomes" id="UP000694892"/>
    </source>
</evidence>
<dbReference type="InterPro" id="IPR051117">
    <property type="entry name" value="TRG_var/const_region"/>
</dbReference>
<organism evidence="9 10">
    <name type="scientific">Xenopus laevis</name>
    <name type="common">African clawed frog</name>
    <dbReference type="NCBI Taxonomy" id="8355"/>
    <lineage>
        <taxon>Eukaryota</taxon>
        <taxon>Metazoa</taxon>
        <taxon>Chordata</taxon>
        <taxon>Craniata</taxon>
        <taxon>Vertebrata</taxon>
        <taxon>Euteleostomi</taxon>
        <taxon>Amphibia</taxon>
        <taxon>Batrachia</taxon>
        <taxon>Anura</taxon>
        <taxon>Pipoidea</taxon>
        <taxon>Pipidae</taxon>
        <taxon>Xenopodinae</taxon>
        <taxon>Xenopus</taxon>
        <taxon>Xenopus</taxon>
    </lineage>
</organism>
<dbReference type="OMA" id="CIVKHEA"/>
<dbReference type="InterPro" id="IPR013783">
    <property type="entry name" value="Ig-like_fold"/>
</dbReference>
<dbReference type="PANTHER" id="PTHR19256:SF65">
    <property type="entry name" value="T CELL RECEPTOR GAMMA CONSTANT 1-RELATED"/>
    <property type="match status" value="1"/>
</dbReference>
<evidence type="ECO:0000256" key="1">
    <source>
        <dbReference type="ARBA" id="ARBA00004370"/>
    </source>
</evidence>
<proteinExistence type="predicted"/>
<feature type="domain" description="Ig-like" evidence="8">
    <location>
        <begin position="52"/>
        <end position="150"/>
    </location>
</feature>
<protein>
    <recommendedName>
        <fullName evidence="8">Ig-like domain-containing protein</fullName>
    </recommendedName>
</protein>
<keyword evidence="5" id="KW-0675">Receptor</keyword>
<evidence type="ECO:0000256" key="4">
    <source>
        <dbReference type="ARBA" id="ARBA00023136"/>
    </source>
</evidence>
<sequence>MEHSATDGYLYKVFGPGTRLIITRIETLCGVKVFGSGTKLIVTHTARSAEKPNATILSTSKKVIEKQGQGIYLCLLENFFPDAIQVVWRKGNKDIPSEQGEIKSEKDKDNNDVYSTTSWISVTKDDLGNKFTCHYKHEGISKQENWDEVSVVGSKSSIVVPGGENKVKTCNESSTDNMIYPNPASQRAAYLTYLLLITKSALYGPIMFFIIYRPTKFCF</sequence>
<dbReference type="EMBL" id="CM004476">
    <property type="protein sequence ID" value="OCT76081.1"/>
    <property type="molecule type" value="Genomic_DNA"/>
</dbReference>
<dbReference type="Proteomes" id="UP000694892">
    <property type="component" value="Chromosome 6L"/>
</dbReference>
<dbReference type="InterPro" id="IPR003597">
    <property type="entry name" value="Ig_C1-set"/>
</dbReference>
<dbReference type="Gene3D" id="2.60.40.10">
    <property type="entry name" value="Immunoglobulins"/>
    <property type="match status" value="1"/>
</dbReference>